<dbReference type="EMBL" id="FOZW01000002">
    <property type="protein sequence ID" value="SFS53745.1"/>
    <property type="molecule type" value="Genomic_DNA"/>
</dbReference>
<dbReference type="AlphaFoldDB" id="A0A1I6QMR7"/>
<name>A0A1I6QMR7_9RHOB</name>
<dbReference type="STRING" id="311180.SAMN04488050_102178"/>
<accession>A0A1I6QMR7</accession>
<sequence>MTALKEYQRLESTALWRPEPDAQRREVILSMGDATLTVSDVSGRALSHWSMAAVVRANKGRNPALYHPDGDPGETLELAEDEATMIDAIDRVLRDIERRRPKPGKLRMRMVIGTAAIVAAGALLWLPGALLDHAERVVPRAKRVEIGQALLGQITRVSGRPCGTGEATRPLRHLAARVLGESRRNDLVVLRDGVRDTAHLPGGLILVSSDLLEDYEDPDVAAGYILAESLRAKQSDPLGDLLRHAGLWSSLKLLTTGTLPRGTLESYAETLLTRPQVPVPEDELLAAFAKIELRSSPYAYAHDITGETVLPLVEGDPRAAEGSVQVLSDADWVRLQGICGG</sequence>
<keyword evidence="1" id="KW-1133">Transmembrane helix</keyword>
<gene>
    <name evidence="2" type="ORF">SAMN04488050_102178</name>
</gene>
<keyword evidence="1" id="KW-0812">Transmembrane</keyword>
<dbReference type="OrthoDB" id="7822309at2"/>
<dbReference type="RefSeq" id="WP_092419335.1">
    <property type="nucleotide sequence ID" value="NZ_FNCL01000001.1"/>
</dbReference>
<protein>
    <recommendedName>
        <fullName evidence="4">Peptidase M48 domain-containing protein</fullName>
    </recommendedName>
</protein>
<keyword evidence="3" id="KW-1185">Reference proteome</keyword>
<evidence type="ECO:0000256" key="1">
    <source>
        <dbReference type="SAM" id="Phobius"/>
    </source>
</evidence>
<evidence type="ECO:0000313" key="2">
    <source>
        <dbReference type="EMBL" id="SFS53745.1"/>
    </source>
</evidence>
<dbReference type="Proteomes" id="UP000199392">
    <property type="component" value="Unassembled WGS sequence"/>
</dbReference>
<feature type="transmembrane region" description="Helical" evidence="1">
    <location>
        <begin position="108"/>
        <end position="126"/>
    </location>
</feature>
<proteinExistence type="predicted"/>
<organism evidence="2 3">
    <name type="scientific">Alloyangia pacifica</name>
    <dbReference type="NCBI Taxonomy" id="311180"/>
    <lineage>
        <taxon>Bacteria</taxon>
        <taxon>Pseudomonadati</taxon>
        <taxon>Pseudomonadota</taxon>
        <taxon>Alphaproteobacteria</taxon>
        <taxon>Rhodobacterales</taxon>
        <taxon>Roseobacteraceae</taxon>
        <taxon>Alloyangia</taxon>
    </lineage>
</organism>
<evidence type="ECO:0000313" key="3">
    <source>
        <dbReference type="Proteomes" id="UP000199392"/>
    </source>
</evidence>
<reference evidence="3" key="1">
    <citation type="submission" date="2016-10" db="EMBL/GenBank/DDBJ databases">
        <authorList>
            <person name="Varghese N."/>
            <person name="Submissions S."/>
        </authorList>
    </citation>
    <scope>NUCLEOTIDE SEQUENCE [LARGE SCALE GENOMIC DNA]</scope>
    <source>
        <strain evidence="3">DSM 26894</strain>
    </source>
</reference>
<evidence type="ECO:0008006" key="4">
    <source>
        <dbReference type="Google" id="ProtNLM"/>
    </source>
</evidence>
<keyword evidence="1" id="KW-0472">Membrane</keyword>